<dbReference type="HOGENOM" id="CLU_1286904_0_0_9"/>
<evidence type="ECO:0000313" key="1">
    <source>
        <dbReference type="EMBL" id="ADZ84317.1"/>
    </source>
</evidence>
<dbReference type="RefSeq" id="WP_013657610.1">
    <property type="nucleotide sequence ID" value="NC_015275.1"/>
</dbReference>
<proteinExistence type="predicted"/>
<sequence>MKKRIITIGISVVLVLGVCGCGGGNSSNKTLYEEGLEVISLMEEMASNDTYLKIYSASSEIQDIVRNAGEGDFSEPKAIYKVAISEETLLALAEITGSEATEGLSDTLKGYVQSRMNGAIINQVNATGGAATLAAASICTGGKTFVSDELTEDVIYLYTYESAVPVAISFAVGEDGAVSATGNFILYEGFNVDTEQDIKDFFEEFSVEVETITK</sequence>
<gene>
    <name evidence="1" type="ordered locus">Clole_2615</name>
</gene>
<keyword evidence="2" id="KW-1185">Reference proteome</keyword>
<organism evidence="1 2">
    <name type="scientific">Cellulosilyticum lentocellum (strain ATCC 49066 / DSM 5427 / NCIMB 11756 / RHM5)</name>
    <name type="common">Clostridium lentocellum</name>
    <dbReference type="NCBI Taxonomy" id="642492"/>
    <lineage>
        <taxon>Bacteria</taxon>
        <taxon>Bacillati</taxon>
        <taxon>Bacillota</taxon>
        <taxon>Clostridia</taxon>
        <taxon>Lachnospirales</taxon>
        <taxon>Cellulosilyticaceae</taxon>
        <taxon>Cellulosilyticum</taxon>
    </lineage>
</organism>
<dbReference type="EMBL" id="CP002582">
    <property type="protein sequence ID" value="ADZ84317.1"/>
    <property type="molecule type" value="Genomic_DNA"/>
</dbReference>
<dbReference type="eggNOG" id="ENOG5033J2C">
    <property type="taxonomic scope" value="Bacteria"/>
</dbReference>
<dbReference type="KEGG" id="cle:Clole_2615"/>
<evidence type="ECO:0000313" key="2">
    <source>
        <dbReference type="Proteomes" id="UP000008467"/>
    </source>
</evidence>
<accession>F2JIF1</accession>
<dbReference type="Proteomes" id="UP000008467">
    <property type="component" value="Chromosome"/>
</dbReference>
<evidence type="ECO:0008006" key="3">
    <source>
        <dbReference type="Google" id="ProtNLM"/>
    </source>
</evidence>
<protein>
    <recommendedName>
        <fullName evidence="3">Lipoprotein</fullName>
    </recommendedName>
</protein>
<name>F2JIF1_CELLD</name>
<reference evidence="1 2" key="1">
    <citation type="journal article" date="2011" name="J. Bacteriol.">
        <title>Complete genome sequence of the cellulose-degrading bacterium Cellulosilyticum lentocellum.</title>
        <authorList>
            <consortium name="US DOE Joint Genome Institute"/>
            <person name="Miller D.A."/>
            <person name="Suen G."/>
            <person name="Bruce D."/>
            <person name="Copeland A."/>
            <person name="Cheng J.F."/>
            <person name="Detter C."/>
            <person name="Goodwin L.A."/>
            <person name="Han C.S."/>
            <person name="Hauser L.J."/>
            <person name="Land M.L."/>
            <person name="Lapidus A."/>
            <person name="Lucas S."/>
            <person name="Meincke L."/>
            <person name="Pitluck S."/>
            <person name="Tapia R."/>
            <person name="Teshima H."/>
            <person name="Woyke T."/>
            <person name="Fox B.G."/>
            <person name="Angert E.R."/>
            <person name="Currie C.R."/>
        </authorList>
    </citation>
    <scope>NUCLEOTIDE SEQUENCE [LARGE SCALE GENOMIC DNA]</scope>
    <source>
        <strain evidence="2">ATCC 49066 / DSM 5427 / NCIMB 11756 / RHM5</strain>
    </source>
</reference>
<dbReference type="AlphaFoldDB" id="F2JIF1"/>
<dbReference type="STRING" id="642492.Clole_2615"/>
<dbReference type="PROSITE" id="PS51257">
    <property type="entry name" value="PROKAR_LIPOPROTEIN"/>
    <property type="match status" value="1"/>
</dbReference>